<keyword evidence="9" id="KW-0805">Transcription regulation</keyword>
<evidence type="ECO:0000256" key="10">
    <source>
        <dbReference type="ARBA" id="ARBA00023163"/>
    </source>
</evidence>
<feature type="compositionally biased region" description="Basic and acidic residues" evidence="12">
    <location>
        <begin position="121"/>
        <end position="136"/>
    </location>
</feature>
<keyword evidence="10" id="KW-0804">Transcription</keyword>
<feature type="compositionally biased region" description="Low complexity" evidence="12">
    <location>
        <begin position="138"/>
        <end position="151"/>
    </location>
</feature>
<dbReference type="GO" id="GO:0071564">
    <property type="term" value="C:npBAF complex"/>
    <property type="evidence" value="ECO:0007669"/>
    <property type="project" value="InterPro"/>
</dbReference>
<dbReference type="EMBL" id="CACRXK020001432">
    <property type="protein sequence ID" value="CAB3989111.1"/>
    <property type="molecule type" value="Genomic_DNA"/>
</dbReference>
<evidence type="ECO:0000256" key="9">
    <source>
        <dbReference type="ARBA" id="ARBA00023015"/>
    </source>
</evidence>
<evidence type="ECO:0000256" key="7">
    <source>
        <dbReference type="ARBA" id="ARBA00022833"/>
    </source>
</evidence>
<feature type="compositionally biased region" description="Basic and acidic residues" evidence="12">
    <location>
        <begin position="30"/>
        <end position="44"/>
    </location>
</feature>
<comment type="caution">
    <text evidence="13">The sequence shown here is derived from an EMBL/GenBank/DDBJ whole genome shotgun (WGS) entry which is preliminary data.</text>
</comment>
<dbReference type="CDD" id="cd15528">
    <property type="entry name" value="PHD1_PHF10"/>
    <property type="match status" value="1"/>
</dbReference>
<evidence type="ECO:0000256" key="4">
    <source>
        <dbReference type="ARBA" id="ARBA00022723"/>
    </source>
</evidence>
<evidence type="ECO:0000256" key="2">
    <source>
        <dbReference type="ARBA" id="ARBA00006097"/>
    </source>
</evidence>
<keyword evidence="4" id="KW-0479">Metal-binding</keyword>
<dbReference type="InterPro" id="IPR011011">
    <property type="entry name" value="Znf_FYVE_PHD"/>
</dbReference>
<feature type="region of interest" description="Disordered" evidence="12">
    <location>
        <begin position="1"/>
        <end position="58"/>
    </location>
</feature>
<evidence type="ECO:0000256" key="3">
    <source>
        <dbReference type="ARBA" id="ARBA00016995"/>
    </source>
</evidence>
<feature type="region of interest" description="Disordered" evidence="12">
    <location>
        <begin position="94"/>
        <end position="151"/>
    </location>
</feature>
<reference evidence="13" key="1">
    <citation type="submission" date="2020-04" db="EMBL/GenBank/DDBJ databases">
        <authorList>
            <person name="Alioto T."/>
            <person name="Alioto T."/>
            <person name="Gomez Garrido J."/>
        </authorList>
    </citation>
    <scope>NUCLEOTIDE SEQUENCE</scope>
    <source>
        <strain evidence="13">A484AB</strain>
    </source>
</reference>
<gene>
    <name evidence="13" type="ORF">PACLA_8A068782</name>
</gene>
<keyword evidence="14" id="KW-1185">Reference proteome</keyword>
<dbReference type="PANTHER" id="PTHR45888">
    <property type="entry name" value="HL01030P-RELATED"/>
    <property type="match status" value="1"/>
</dbReference>
<keyword evidence="5" id="KW-0677">Repeat</keyword>
<evidence type="ECO:0000256" key="1">
    <source>
        <dbReference type="ARBA" id="ARBA00004123"/>
    </source>
</evidence>
<dbReference type="InterPro" id="IPR019787">
    <property type="entry name" value="Znf_PHD-finger"/>
</dbReference>
<dbReference type="Pfam" id="PF00628">
    <property type="entry name" value="PHD"/>
    <property type="match status" value="2"/>
</dbReference>
<keyword evidence="7" id="KW-0862">Zinc</keyword>
<accession>A0A7D9DLW1</accession>
<keyword evidence="8" id="KW-0524">Neurogenesis</keyword>
<feature type="compositionally biased region" description="Polar residues" evidence="12">
    <location>
        <begin position="1"/>
        <end position="10"/>
    </location>
</feature>
<evidence type="ECO:0000313" key="14">
    <source>
        <dbReference type="Proteomes" id="UP001152795"/>
    </source>
</evidence>
<dbReference type="SMART" id="SM00249">
    <property type="entry name" value="PHD"/>
    <property type="match status" value="3"/>
</dbReference>
<dbReference type="CDD" id="cd15529">
    <property type="entry name" value="PHD2_PHF10"/>
    <property type="match status" value="1"/>
</dbReference>
<comment type="subcellular location">
    <subcellularLocation>
        <location evidence="1">Nucleus</location>
    </subcellularLocation>
</comment>
<evidence type="ECO:0000256" key="5">
    <source>
        <dbReference type="ARBA" id="ARBA00022737"/>
    </source>
</evidence>
<dbReference type="InterPro" id="IPR038045">
    <property type="entry name" value="PHF10_PHD_finger_1"/>
</dbReference>
<dbReference type="InterPro" id="IPR013083">
    <property type="entry name" value="Znf_RING/FYVE/PHD"/>
</dbReference>
<dbReference type="PANTHER" id="PTHR45888:SF4">
    <property type="entry name" value="PHD FINGER PROTEIN 10"/>
    <property type="match status" value="1"/>
</dbReference>
<organism evidence="13 14">
    <name type="scientific">Paramuricea clavata</name>
    <name type="common">Red gorgonian</name>
    <name type="synonym">Violescent sea-whip</name>
    <dbReference type="NCBI Taxonomy" id="317549"/>
    <lineage>
        <taxon>Eukaryota</taxon>
        <taxon>Metazoa</taxon>
        <taxon>Cnidaria</taxon>
        <taxon>Anthozoa</taxon>
        <taxon>Octocorallia</taxon>
        <taxon>Malacalcyonacea</taxon>
        <taxon>Plexauridae</taxon>
        <taxon>Paramuricea</taxon>
    </lineage>
</organism>
<dbReference type="Gene3D" id="3.30.40.10">
    <property type="entry name" value="Zinc/RING finger domain, C3HC4 (zinc finger)"/>
    <property type="match status" value="2"/>
</dbReference>
<dbReference type="GO" id="GO:0007399">
    <property type="term" value="P:nervous system development"/>
    <property type="evidence" value="ECO:0007669"/>
    <property type="project" value="UniProtKB-KW"/>
</dbReference>
<dbReference type="Proteomes" id="UP001152795">
    <property type="component" value="Unassembled WGS sequence"/>
</dbReference>
<evidence type="ECO:0000256" key="8">
    <source>
        <dbReference type="ARBA" id="ARBA00022902"/>
    </source>
</evidence>
<dbReference type="InterPro" id="IPR001965">
    <property type="entry name" value="Znf_PHD"/>
</dbReference>
<keyword evidence="6" id="KW-0863">Zinc-finger</keyword>
<dbReference type="AlphaFoldDB" id="A0A7D9DLW1"/>
<evidence type="ECO:0000313" key="13">
    <source>
        <dbReference type="EMBL" id="CAB3989111.1"/>
    </source>
</evidence>
<sequence length="537" mass="62025">MTGRTPSSLLMNREVKTKLPSFEQQTNDETETRKKDEEEKEKYTDKRRKASPRNLEVGNKVLVTQKHRNKFTTKFHPDPMVITKINGTQIVLKDKNGTQHRRNSSHVKLYQEIPDPEEEIQSDRKHDRQTESREENTEATQTETNQNTTGTEIVLRRSTRNRKQPDYLKNTVMKPRNSNSKTLSLRTELQTEQKILKHEMSCQTLHHPTVTATNKSVAQNRDYTEARRLGFSYDFGVTCALHDHSVNNMSPIIQFLHFRLSFEPRFSEVDKSLFLAPPLRATSSSALMRGIPPLIIFKTADVQGHFRDESRRSSGYAFLAESTFCMPEHLIHCSECENSGHPTCLDMSPQLVRIIKTYSWQCMECKRCTLCNDPHDEDKMLFCDECDRGYHSFCVGLTQIPIGRWICDKCGMCASCLKRVPGPEGSAAKWKHEFTIPADGGDPQFLQTLCISCSRLFRNGNFCPICLKVYRNDETDLPMVCCDMCDRWTHTHCEGIDEKTYKELSKSKSKYKCALCRGEKEERIKGVHRRFPHFKTS</sequence>
<evidence type="ECO:0000256" key="11">
    <source>
        <dbReference type="ARBA" id="ARBA00023242"/>
    </source>
</evidence>
<comment type="similarity">
    <text evidence="2">Belongs to the SAYP family.</text>
</comment>
<protein>
    <recommendedName>
        <fullName evidence="3">PHD finger protein 10</fullName>
    </recommendedName>
</protein>
<proteinExistence type="inferred from homology"/>
<name>A0A7D9DLW1_PARCT</name>
<dbReference type="OrthoDB" id="1903104at2759"/>
<dbReference type="GO" id="GO:0008270">
    <property type="term" value="F:zinc ion binding"/>
    <property type="evidence" value="ECO:0007669"/>
    <property type="project" value="UniProtKB-KW"/>
</dbReference>
<evidence type="ECO:0000256" key="6">
    <source>
        <dbReference type="ARBA" id="ARBA00022771"/>
    </source>
</evidence>
<dbReference type="PROSITE" id="PS50016">
    <property type="entry name" value="ZF_PHD_2"/>
    <property type="match status" value="2"/>
</dbReference>
<keyword evidence="11" id="KW-0539">Nucleus</keyword>
<evidence type="ECO:0000256" key="12">
    <source>
        <dbReference type="SAM" id="MobiDB-lite"/>
    </source>
</evidence>
<dbReference type="SUPFAM" id="SSF57903">
    <property type="entry name" value="FYVE/PHD zinc finger"/>
    <property type="match status" value="2"/>
</dbReference>